<accession>A0A183GRH3</accession>
<dbReference type="Proteomes" id="UP000050761">
    <property type="component" value="Unassembled WGS sequence"/>
</dbReference>
<evidence type="ECO:0000313" key="2">
    <source>
        <dbReference type="EMBL" id="VDP50307.1"/>
    </source>
</evidence>
<dbReference type="AlphaFoldDB" id="A0A183GRH3"/>
<name>A0A183GRH3_HELPZ</name>
<organism evidence="3 4">
    <name type="scientific">Heligmosomoides polygyrus</name>
    <name type="common">Parasitic roundworm</name>
    <dbReference type="NCBI Taxonomy" id="6339"/>
    <lineage>
        <taxon>Eukaryota</taxon>
        <taxon>Metazoa</taxon>
        <taxon>Ecdysozoa</taxon>
        <taxon>Nematoda</taxon>
        <taxon>Chromadorea</taxon>
        <taxon>Rhabditida</taxon>
        <taxon>Rhabditina</taxon>
        <taxon>Rhabditomorpha</taxon>
        <taxon>Strongyloidea</taxon>
        <taxon>Heligmosomidae</taxon>
        <taxon>Heligmosomoides</taxon>
    </lineage>
</organism>
<dbReference type="EMBL" id="UZAH01037669">
    <property type="protein sequence ID" value="VDP50307.1"/>
    <property type="molecule type" value="Genomic_DNA"/>
</dbReference>
<keyword evidence="3" id="KW-1185">Reference proteome</keyword>
<evidence type="ECO:0000313" key="3">
    <source>
        <dbReference type="Proteomes" id="UP000050761"/>
    </source>
</evidence>
<gene>
    <name evidence="2" type="ORF">HPBE_LOCUS25292</name>
</gene>
<feature type="signal peptide" evidence="1">
    <location>
        <begin position="1"/>
        <end position="19"/>
    </location>
</feature>
<feature type="chain" id="PRO_5044552246" evidence="1">
    <location>
        <begin position="20"/>
        <end position="70"/>
    </location>
</feature>
<dbReference type="WBParaSite" id="HPBE_0002529301-mRNA-1">
    <property type="protein sequence ID" value="HPBE_0002529301-mRNA-1"/>
    <property type="gene ID" value="HPBE_0002529301"/>
</dbReference>
<protein>
    <submittedName>
        <fullName evidence="4">Saposin B-type domain-containing protein</fullName>
    </submittedName>
</protein>
<reference evidence="2 3" key="1">
    <citation type="submission" date="2018-11" db="EMBL/GenBank/DDBJ databases">
        <authorList>
            <consortium name="Pathogen Informatics"/>
        </authorList>
    </citation>
    <scope>NUCLEOTIDE SEQUENCE [LARGE SCALE GENOMIC DNA]</scope>
</reference>
<proteinExistence type="predicted"/>
<evidence type="ECO:0000256" key="1">
    <source>
        <dbReference type="SAM" id="SignalP"/>
    </source>
</evidence>
<accession>A0A3P8DFP8</accession>
<sequence>MKKAIVFLLCCALGVVALGSDDSDSSESLEEEASGMLCKLCTKFVKRIDKHIEQGSKFATVCYSFLFLKL</sequence>
<keyword evidence="1" id="KW-0732">Signal</keyword>
<reference evidence="4" key="2">
    <citation type="submission" date="2019-09" db="UniProtKB">
        <authorList>
            <consortium name="WormBaseParasite"/>
        </authorList>
    </citation>
    <scope>IDENTIFICATION</scope>
</reference>
<evidence type="ECO:0000313" key="4">
    <source>
        <dbReference type="WBParaSite" id="HPBE_0002529301-mRNA-1"/>
    </source>
</evidence>